<reference evidence="2" key="1">
    <citation type="submission" date="2018-04" db="EMBL/GenBank/DDBJ databases">
        <authorList>
            <person name="Go L.Y."/>
            <person name="Mitchell J.A."/>
        </authorList>
    </citation>
    <scope>NUCLEOTIDE SEQUENCE</scope>
    <source>
        <tissue evidence="2">Whole organism</tissue>
    </source>
</reference>
<feature type="compositionally biased region" description="Polar residues" evidence="1">
    <location>
        <begin position="175"/>
        <end position="185"/>
    </location>
</feature>
<dbReference type="AlphaFoldDB" id="A0A336MZV4"/>
<name>A0A336MZV4_CULSO</name>
<dbReference type="EMBL" id="UFQS01004719">
    <property type="protein sequence ID" value="SSX16563.1"/>
    <property type="molecule type" value="Genomic_DNA"/>
</dbReference>
<feature type="compositionally biased region" description="Polar residues" evidence="1">
    <location>
        <begin position="196"/>
        <end position="210"/>
    </location>
</feature>
<proteinExistence type="predicted"/>
<accession>A0A336MZV4</accession>
<dbReference type="VEuPathDB" id="VectorBase:CSON011125"/>
<gene>
    <name evidence="3" type="primary">CSON011125</name>
</gene>
<evidence type="ECO:0000313" key="2">
    <source>
        <dbReference type="EMBL" id="SSX16563.1"/>
    </source>
</evidence>
<feature type="compositionally biased region" description="Basic and acidic residues" evidence="1">
    <location>
        <begin position="225"/>
        <end position="237"/>
    </location>
</feature>
<evidence type="ECO:0000313" key="3">
    <source>
        <dbReference type="EMBL" id="SSX35766.1"/>
    </source>
</evidence>
<dbReference type="EMBL" id="UFQT01004719">
    <property type="protein sequence ID" value="SSX35766.1"/>
    <property type="molecule type" value="Genomic_DNA"/>
</dbReference>
<feature type="region of interest" description="Disordered" evidence="1">
    <location>
        <begin position="175"/>
        <end position="261"/>
    </location>
</feature>
<organism evidence="3">
    <name type="scientific">Culicoides sonorensis</name>
    <name type="common">Biting midge</name>
    <dbReference type="NCBI Taxonomy" id="179676"/>
    <lineage>
        <taxon>Eukaryota</taxon>
        <taxon>Metazoa</taxon>
        <taxon>Ecdysozoa</taxon>
        <taxon>Arthropoda</taxon>
        <taxon>Hexapoda</taxon>
        <taxon>Insecta</taxon>
        <taxon>Pterygota</taxon>
        <taxon>Neoptera</taxon>
        <taxon>Endopterygota</taxon>
        <taxon>Diptera</taxon>
        <taxon>Nematocera</taxon>
        <taxon>Chironomoidea</taxon>
        <taxon>Ceratopogonidae</taxon>
        <taxon>Ceratopogoninae</taxon>
        <taxon>Culicoides</taxon>
        <taxon>Monoculicoides</taxon>
    </lineage>
</organism>
<protein>
    <submittedName>
        <fullName evidence="3">CSON011125 protein</fullName>
    </submittedName>
</protein>
<reference evidence="3" key="2">
    <citation type="submission" date="2018-07" db="EMBL/GenBank/DDBJ databases">
        <authorList>
            <person name="Quirk P.G."/>
            <person name="Krulwich T.A."/>
        </authorList>
    </citation>
    <scope>NUCLEOTIDE SEQUENCE</scope>
</reference>
<sequence length="319" mass="35458">PNAIYLNQREIDQHKFTEIKVGDVLGFGANYTPEDYMKLGDEEWNKVVMYELQELDTKVESTISLLSDDEAMECLSDDTDICDDEKIAQSISEIINLSSGLSDLELNKESSQKSELELEKPKSPHRFSELCEEIPLIGNSNEIPNVDPQHETISVPKPSNETLLLESFQKVSNNIPQKNVNQIPKNSIEPVAGPSNEPQLPKSTSVVSETAKTENKSSNIHKNSKKSDSSSKSKKEPVAGPSNEPPLLENKQKSKSSQVPKSSMPFQLIDLGRGQICNIPLIKKGINVITREIMQTDILPEKVCEILCIDGNIEIQSLM</sequence>
<evidence type="ECO:0000256" key="1">
    <source>
        <dbReference type="SAM" id="MobiDB-lite"/>
    </source>
</evidence>